<proteinExistence type="predicted"/>
<comment type="caution">
    <text evidence="3">The sequence shown here is derived from an EMBL/GenBank/DDBJ whole genome shotgun (WGS) entry which is preliminary data.</text>
</comment>
<reference evidence="4" key="1">
    <citation type="submission" date="2017-01" db="EMBL/GenBank/DDBJ databases">
        <title>Comparative genomics of anhydrobiosis in the tardigrade Hypsibius dujardini.</title>
        <authorList>
            <person name="Yoshida Y."/>
            <person name="Koutsovoulos G."/>
            <person name="Laetsch D."/>
            <person name="Stevens L."/>
            <person name="Kumar S."/>
            <person name="Horikawa D."/>
            <person name="Ishino K."/>
            <person name="Komine S."/>
            <person name="Tomita M."/>
            <person name="Blaxter M."/>
            <person name="Arakawa K."/>
        </authorList>
    </citation>
    <scope>NUCLEOTIDE SEQUENCE [LARGE SCALE GENOMIC DNA]</scope>
    <source>
        <strain evidence="4">Z151</strain>
    </source>
</reference>
<evidence type="ECO:0000256" key="1">
    <source>
        <dbReference type="SAM" id="MobiDB-lite"/>
    </source>
</evidence>
<keyword evidence="4" id="KW-1185">Reference proteome</keyword>
<evidence type="ECO:0000256" key="2">
    <source>
        <dbReference type="SAM" id="SignalP"/>
    </source>
</evidence>
<gene>
    <name evidence="3" type="ORF">BV898_14976</name>
</gene>
<feature type="chain" id="PRO_5040929545" evidence="2">
    <location>
        <begin position="18"/>
        <end position="549"/>
    </location>
</feature>
<accession>A0A9X6N9P6</accession>
<sequence length="549" mass="60831">MEYLYILALFGISSALAYDPQNCRGSHVECGPSGGPVWRQLSQLFLAELSDLDKFDGGIAFMAACKRIQARAKCAWDYEERCSSGPLSLLTSMARRDLLMANVCDVPDVTEKAIILTHCFGMAEGKDQDVCNLEMMKAAQTMVADLLSNLKSTNRSTDDTDSKMCCFFRNMATCHRPIMQEKCTGPLMATLVDLIGGYEPVAMLDNLIEGIYKIHNCDKEVLATCPQSTGILNEDAPTDEVENTDAEDSETVGGDEEPTEAGSCDVMKCLTPMMEVSSLALELATSQLQRNIDGEVRPVPFNKKVAKNICKKVQRSVTCFANYFTNCTSLNMPYFQIVINNILAASEACDRPEFYDKLEIFLSCQAKGPEFDRCQARAQQMQLAIAGLQSNPSVLASLITDDMREIQRMICCVTQELSNCYDGAYILTCPSPAVFDVWMSFKDSYMGILQCQSDVMATCPDSVVTELKALSGGAGNKNKHIETFRIQIAKNDEPSRFLIICERHDNQTTEKLYLHLVAEFWPDSCASTLPLGHVNMPTLPRPRLPLLAR</sequence>
<feature type="signal peptide" evidence="2">
    <location>
        <begin position="1"/>
        <end position="17"/>
    </location>
</feature>
<feature type="compositionally biased region" description="Acidic residues" evidence="1">
    <location>
        <begin position="236"/>
        <end position="259"/>
    </location>
</feature>
<evidence type="ECO:0000313" key="3">
    <source>
        <dbReference type="EMBL" id="OWA50462.1"/>
    </source>
</evidence>
<dbReference type="EMBL" id="MTYJ01000193">
    <property type="protein sequence ID" value="OWA50462.1"/>
    <property type="molecule type" value="Genomic_DNA"/>
</dbReference>
<keyword evidence="2" id="KW-0732">Signal</keyword>
<dbReference type="Proteomes" id="UP000192578">
    <property type="component" value="Unassembled WGS sequence"/>
</dbReference>
<dbReference type="AlphaFoldDB" id="A0A9X6N9P6"/>
<feature type="region of interest" description="Disordered" evidence="1">
    <location>
        <begin position="232"/>
        <end position="261"/>
    </location>
</feature>
<name>A0A9X6N9P6_HYPEX</name>
<organism evidence="3 4">
    <name type="scientific">Hypsibius exemplaris</name>
    <name type="common">Freshwater tardigrade</name>
    <dbReference type="NCBI Taxonomy" id="2072580"/>
    <lineage>
        <taxon>Eukaryota</taxon>
        <taxon>Metazoa</taxon>
        <taxon>Ecdysozoa</taxon>
        <taxon>Tardigrada</taxon>
        <taxon>Eutardigrada</taxon>
        <taxon>Parachela</taxon>
        <taxon>Hypsibioidea</taxon>
        <taxon>Hypsibiidae</taxon>
        <taxon>Hypsibius</taxon>
    </lineage>
</organism>
<evidence type="ECO:0000313" key="4">
    <source>
        <dbReference type="Proteomes" id="UP000192578"/>
    </source>
</evidence>
<protein>
    <submittedName>
        <fullName evidence="3">Uncharacterized protein</fullName>
    </submittedName>
</protein>